<dbReference type="InterPro" id="IPR000160">
    <property type="entry name" value="GGDEF_dom"/>
</dbReference>
<dbReference type="KEGG" id="htr:EPV75_00810"/>
<reference evidence="4 5" key="1">
    <citation type="journal article" date="2018" name="Environ. Microbiol.">
        <title>Genomes of ubiquitous marine and hypersaline Hydrogenovibrio, Thiomicrorhabdus and Thiomicrospira spp. encode a diversity of mechanisms to sustain chemolithoautotrophy in heterogeneous environments.</title>
        <authorList>
            <person name="Scott K.M."/>
            <person name="Williams J."/>
            <person name="Porter C.M.B."/>
            <person name="Russel S."/>
            <person name="Harmer T.L."/>
            <person name="Paul J.H."/>
            <person name="Antonen K.M."/>
            <person name="Bridges M.K."/>
            <person name="Camper G.J."/>
            <person name="Campla C.K."/>
            <person name="Casella L.G."/>
            <person name="Chase E."/>
            <person name="Conrad J.W."/>
            <person name="Cruz M.C."/>
            <person name="Dunlap D.S."/>
            <person name="Duran L."/>
            <person name="Fahsbender E.M."/>
            <person name="Goldsmith D.B."/>
            <person name="Keeley R.F."/>
            <person name="Kondoff M.R."/>
            <person name="Kussy B.I."/>
            <person name="Lane M.K."/>
            <person name="Lawler S."/>
            <person name="Leigh B.A."/>
            <person name="Lewis C."/>
            <person name="Lostal L.M."/>
            <person name="Marking D."/>
            <person name="Mancera P.A."/>
            <person name="McClenthan E.C."/>
            <person name="McIntyre E.A."/>
            <person name="Mine J.A."/>
            <person name="Modi S."/>
            <person name="Moore B.D."/>
            <person name="Morgan W.A."/>
            <person name="Nelson K.M."/>
            <person name="Nguyen K.N."/>
            <person name="Ogburn N."/>
            <person name="Parrino D.G."/>
            <person name="Pedapudi A.D."/>
            <person name="Pelham R.P."/>
            <person name="Preece A.M."/>
            <person name="Rampersad E.A."/>
            <person name="Richardson J.C."/>
            <person name="Rodgers C.M."/>
            <person name="Schaffer B.L."/>
            <person name="Sheridan N.E."/>
            <person name="Solone M.R."/>
            <person name="Staley Z.R."/>
            <person name="Tabuchi M."/>
            <person name="Waide R.J."/>
            <person name="Wanjugi P.W."/>
            <person name="Young S."/>
            <person name="Clum A."/>
            <person name="Daum C."/>
            <person name="Huntemann M."/>
            <person name="Ivanova N."/>
            <person name="Kyrpides N."/>
            <person name="Mikhailova N."/>
            <person name="Palaniappan K."/>
            <person name="Pillay M."/>
            <person name="Reddy T.B.K."/>
            <person name="Shapiro N."/>
            <person name="Stamatis D."/>
            <person name="Varghese N."/>
            <person name="Woyke T."/>
            <person name="Boden R."/>
            <person name="Freyermuth S.K."/>
            <person name="Kerfeld C.A."/>
        </authorList>
    </citation>
    <scope>NUCLEOTIDE SEQUENCE [LARGE SCALE GENOMIC DNA]</scope>
    <source>
        <strain evidence="4 5">JR-2</strain>
    </source>
</reference>
<sequence>MNQRKTHPVGFRVFAFKKFMWVSIFALLASLTITTLVSGTFVAVVYHKTVSNLPDRLQQTFSGLAAAENPVEQADIILAQIQRKNLQNDFNFIPASDIRNTPLALTDTQQQNLKAAKQANQLTHQLDILSAEVNGGLPVYFQPGCDTCNILATQGRYMGTLLFQLPLTSPLLTFGTLWAFFIIFMVSFFIIGVYMMTRALEKDFIQPIRDLSERMHHIRLEEDDILWERKEQEIAEIDLIDQLITENIQTLKSIYVKLDALMVTEHQSGFFHQDRFKEALQFEVYRSDRYHRPFSILVIKLLKVESKQAEKNPDTAEQIHLFAETINEHTRNIDMPFRIGERLFLIIMPEMTEQEVPVMSQVLRKRFAQDREDGEDRYKFDVQIGYATYNYDTQNIKELTALAIERMHQTEAEETPEKPASSDSETA</sequence>
<feature type="domain" description="GGDEF" evidence="3">
    <location>
        <begin position="292"/>
        <end position="424"/>
    </location>
</feature>
<keyword evidence="2" id="KW-0812">Transmembrane</keyword>
<keyword evidence="5" id="KW-1185">Reference proteome</keyword>
<dbReference type="InterPro" id="IPR029787">
    <property type="entry name" value="Nucleotide_cyclase"/>
</dbReference>
<dbReference type="Proteomes" id="UP000285478">
    <property type="component" value="Chromosome"/>
</dbReference>
<evidence type="ECO:0000256" key="1">
    <source>
        <dbReference type="SAM" id="MobiDB-lite"/>
    </source>
</evidence>
<feature type="transmembrane region" description="Helical" evidence="2">
    <location>
        <begin position="171"/>
        <end position="196"/>
    </location>
</feature>
<name>A0A451G4C1_9GAMM</name>
<organism evidence="4 5">
    <name type="scientific">Hydrogenovibrio thermophilus</name>
    <dbReference type="NCBI Taxonomy" id="265883"/>
    <lineage>
        <taxon>Bacteria</taxon>
        <taxon>Pseudomonadati</taxon>
        <taxon>Pseudomonadota</taxon>
        <taxon>Gammaproteobacteria</taxon>
        <taxon>Thiotrichales</taxon>
        <taxon>Piscirickettsiaceae</taxon>
        <taxon>Hydrogenovibrio</taxon>
    </lineage>
</organism>
<dbReference type="RefSeq" id="WP_128384151.1">
    <property type="nucleotide sequence ID" value="NZ_CP035033.1"/>
</dbReference>
<gene>
    <name evidence="4" type="ORF">EPV75_00810</name>
</gene>
<dbReference type="AlphaFoldDB" id="A0A451G4C1"/>
<dbReference type="SMART" id="SM00267">
    <property type="entry name" value="GGDEF"/>
    <property type="match status" value="1"/>
</dbReference>
<dbReference type="PROSITE" id="PS50887">
    <property type="entry name" value="GGDEF"/>
    <property type="match status" value="1"/>
</dbReference>
<feature type="compositionally biased region" description="Basic and acidic residues" evidence="1">
    <location>
        <begin position="407"/>
        <end position="417"/>
    </location>
</feature>
<accession>A0A451G4C1</accession>
<keyword evidence="2" id="KW-1133">Transmembrane helix</keyword>
<dbReference type="SUPFAM" id="SSF55073">
    <property type="entry name" value="Nucleotide cyclase"/>
    <property type="match status" value="1"/>
</dbReference>
<proteinExistence type="predicted"/>
<dbReference type="InterPro" id="IPR043128">
    <property type="entry name" value="Rev_trsase/Diguanyl_cyclase"/>
</dbReference>
<protein>
    <submittedName>
        <fullName evidence="4">Diguanylate cyclase</fullName>
    </submittedName>
</protein>
<evidence type="ECO:0000313" key="4">
    <source>
        <dbReference type="EMBL" id="QAB14314.1"/>
    </source>
</evidence>
<keyword evidence="2" id="KW-0472">Membrane</keyword>
<feature type="transmembrane region" description="Helical" evidence="2">
    <location>
        <begin position="21"/>
        <end position="46"/>
    </location>
</feature>
<feature type="region of interest" description="Disordered" evidence="1">
    <location>
        <begin position="407"/>
        <end position="427"/>
    </location>
</feature>
<evidence type="ECO:0000256" key="2">
    <source>
        <dbReference type="SAM" id="Phobius"/>
    </source>
</evidence>
<dbReference type="EMBL" id="CP035033">
    <property type="protein sequence ID" value="QAB14314.1"/>
    <property type="molecule type" value="Genomic_DNA"/>
</dbReference>
<dbReference type="Gene3D" id="3.30.70.270">
    <property type="match status" value="1"/>
</dbReference>
<evidence type="ECO:0000313" key="5">
    <source>
        <dbReference type="Proteomes" id="UP000285478"/>
    </source>
</evidence>
<dbReference type="Pfam" id="PF00990">
    <property type="entry name" value="GGDEF"/>
    <property type="match status" value="1"/>
</dbReference>
<evidence type="ECO:0000259" key="3">
    <source>
        <dbReference type="PROSITE" id="PS50887"/>
    </source>
</evidence>